<proteinExistence type="predicted"/>
<organism evidence="2 3">
    <name type="scientific">Marmota monax</name>
    <name type="common">Woodchuck</name>
    <dbReference type="NCBI Taxonomy" id="9995"/>
    <lineage>
        <taxon>Eukaryota</taxon>
        <taxon>Metazoa</taxon>
        <taxon>Chordata</taxon>
        <taxon>Craniata</taxon>
        <taxon>Vertebrata</taxon>
        <taxon>Euteleostomi</taxon>
        <taxon>Mammalia</taxon>
        <taxon>Eutheria</taxon>
        <taxon>Euarchontoglires</taxon>
        <taxon>Glires</taxon>
        <taxon>Rodentia</taxon>
        <taxon>Sciuromorpha</taxon>
        <taxon>Sciuridae</taxon>
        <taxon>Xerinae</taxon>
        <taxon>Marmotini</taxon>
        <taxon>Marmota</taxon>
    </lineage>
</organism>
<protein>
    <submittedName>
        <fullName evidence="2">Uncharacterized protein</fullName>
    </submittedName>
</protein>
<evidence type="ECO:0000313" key="3">
    <source>
        <dbReference type="Proteomes" id="UP000335636"/>
    </source>
</evidence>
<dbReference type="EMBL" id="CABDUW010013061">
    <property type="protein sequence ID" value="VTJ92014.1"/>
    <property type="molecule type" value="Genomic_DNA"/>
</dbReference>
<comment type="caution">
    <text evidence="2">The sequence shown here is derived from an EMBL/GenBank/DDBJ whole genome shotgun (WGS) entry which is preliminary data.</text>
</comment>
<name>A0A5E4DCM6_MARMO</name>
<accession>A0A5E4DCM6</accession>
<evidence type="ECO:0000313" key="2">
    <source>
        <dbReference type="EMBL" id="VTJ92014.1"/>
    </source>
</evidence>
<feature type="compositionally biased region" description="Low complexity" evidence="1">
    <location>
        <begin position="68"/>
        <end position="81"/>
    </location>
</feature>
<reference evidence="2" key="1">
    <citation type="submission" date="2019-04" db="EMBL/GenBank/DDBJ databases">
        <authorList>
            <person name="Alioto T."/>
            <person name="Alioto T."/>
        </authorList>
    </citation>
    <scope>NUCLEOTIDE SEQUENCE [LARGE SCALE GENOMIC DNA]</scope>
</reference>
<gene>
    <name evidence="2" type="ORF">MONAX_5E043822</name>
</gene>
<sequence length="110" mass="11470">RRRHSPVRTPPSASTNPQAAAAAVAAGREGRDGGLRRPRHRGPTRLLPPPGPPPGHRRRRSLVSASHAWARPRPAAQPPFRSGSRAAIGQEALGARAADLAPAGPETTIG</sequence>
<feature type="compositionally biased region" description="Low complexity" evidence="1">
    <location>
        <begin position="92"/>
        <end position="110"/>
    </location>
</feature>
<feature type="region of interest" description="Disordered" evidence="1">
    <location>
        <begin position="1"/>
        <end position="110"/>
    </location>
</feature>
<feature type="non-terminal residue" evidence="2">
    <location>
        <position position="1"/>
    </location>
</feature>
<dbReference type="Proteomes" id="UP000335636">
    <property type="component" value="Unassembled WGS sequence"/>
</dbReference>
<keyword evidence="3" id="KW-1185">Reference proteome</keyword>
<evidence type="ECO:0000256" key="1">
    <source>
        <dbReference type="SAM" id="MobiDB-lite"/>
    </source>
</evidence>
<dbReference type="AlphaFoldDB" id="A0A5E4DCM6"/>